<evidence type="ECO:0000313" key="15">
    <source>
        <dbReference type="EMBL" id="HIH94571.1"/>
    </source>
</evidence>
<dbReference type="CDD" id="cd02005">
    <property type="entry name" value="TPP_PDC_IPDC"/>
    <property type="match status" value="1"/>
</dbReference>
<dbReference type="InterPro" id="IPR012000">
    <property type="entry name" value="Thiamin_PyroP_enz_cen_dom"/>
</dbReference>
<name>A0A832S8V8_9EURY</name>
<sequence length="550" mass="60417">MPETVIQYLLNRLKQLGIRDIFGVPGDYAFPINNAICDDKELRWIGCCNELNAAYAADGYARINGMSALSTTFGVGELSALCGIAGSYAEHNLVFHIVGMPATPVQERNALVHHTFGNGEFDQFMTMATPAVCAKTMLTPGNCIQEVERVIAAALGYRRPVYIAIPHDYVHENISHVHEKILSSQAPANVPVKSDPEVLEEAVSTIINRLSGAEKACIIPGIFVDRFGLKDLTTEVVNASGLPYVTMPMDKSVIDETNPSYLGLYMGQLVNPEIREFVESCDCVLTIGTILFDVNTGMFTAKLDRDRIISIVPYDVHIGYAGYTNLKMSDVLEELARRLRKRTDIRGPAARQPATPEVDAGSPITADYLYASCTKFFKPDDIIIADSGTSFYGLLPVFLPEGARLHSQTLWGAIGWATPASFGAALAAPDRRVILITGEGAHQMTAQEVSQFYRYGLKPIIFVLNNHGYLIERMLSRKLDYCYNDLAQWQYHKLPEALGCSGWVIRKATTCGDLDKIMAELDNAGTGAYVEITTPEMSAPPIMETVHSNL</sequence>
<dbReference type="AlphaFoldDB" id="A0A832S8V8"/>
<evidence type="ECO:0000256" key="5">
    <source>
        <dbReference type="ARBA" id="ARBA00022723"/>
    </source>
</evidence>
<dbReference type="InterPro" id="IPR047213">
    <property type="entry name" value="TPP_PYR_PDC_IPDC-like"/>
</dbReference>
<keyword evidence="5 10" id="KW-0479">Metal-binding</keyword>
<evidence type="ECO:0000256" key="3">
    <source>
        <dbReference type="ARBA" id="ARBA00007812"/>
    </source>
</evidence>
<dbReference type="EC" id="4.1.1.1" evidence="4"/>
<evidence type="ECO:0000256" key="7">
    <source>
        <dbReference type="ARBA" id="ARBA00022842"/>
    </source>
</evidence>
<dbReference type="InterPro" id="IPR012001">
    <property type="entry name" value="Thiamin_PyroP_enz_TPP-bd_dom"/>
</dbReference>
<keyword evidence="6" id="KW-0210">Decarboxylase</keyword>
<evidence type="ECO:0000259" key="13">
    <source>
        <dbReference type="Pfam" id="PF02775"/>
    </source>
</evidence>
<dbReference type="SUPFAM" id="SSF52467">
    <property type="entry name" value="DHS-like NAD/FAD-binding domain"/>
    <property type="match status" value="1"/>
</dbReference>
<dbReference type="GO" id="GO:0044272">
    <property type="term" value="P:sulfur compound biosynthetic process"/>
    <property type="evidence" value="ECO:0007669"/>
    <property type="project" value="UniProtKB-ARBA"/>
</dbReference>
<dbReference type="GO" id="GO:0004737">
    <property type="term" value="F:pyruvate decarboxylase activity"/>
    <property type="evidence" value="ECO:0007669"/>
    <property type="project" value="UniProtKB-EC"/>
</dbReference>
<dbReference type="Gene3D" id="3.40.50.1220">
    <property type="entry name" value="TPP-binding domain"/>
    <property type="match status" value="1"/>
</dbReference>
<comment type="catalytic activity">
    <reaction evidence="1">
        <text>a 2-oxocarboxylate + H(+) = an aldehyde + CO2</text>
        <dbReference type="Rhea" id="RHEA:11628"/>
        <dbReference type="ChEBI" id="CHEBI:15378"/>
        <dbReference type="ChEBI" id="CHEBI:16526"/>
        <dbReference type="ChEBI" id="CHEBI:17478"/>
        <dbReference type="ChEBI" id="CHEBI:35179"/>
        <dbReference type="EC" id="4.1.1.1"/>
    </reaction>
</comment>
<dbReference type="Pfam" id="PF00205">
    <property type="entry name" value="TPP_enzyme_M"/>
    <property type="match status" value="1"/>
</dbReference>
<evidence type="ECO:0000256" key="9">
    <source>
        <dbReference type="ARBA" id="ARBA00023239"/>
    </source>
</evidence>
<dbReference type="GO" id="GO:0030976">
    <property type="term" value="F:thiamine pyrophosphate binding"/>
    <property type="evidence" value="ECO:0007669"/>
    <property type="project" value="InterPro"/>
</dbReference>
<dbReference type="PANTHER" id="PTHR43452:SF30">
    <property type="entry name" value="PYRUVATE DECARBOXYLASE ISOZYME 1-RELATED"/>
    <property type="match status" value="1"/>
</dbReference>
<dbReference type="EMBL" id="DUJU01000130">
    <property type="protein sequence ID" value="HIH94571.1"/>
    <property type="molecule type" value="Genomic_DNA"/>
</dbReference>
<evidence type="ECO:0000256" key="10">
    <source>
        <dbReference type="PIRSR" id="PIRSR036565-2"/>
    </source>
</evidence>
<organism evidence="15 16">
    <name type="scientific">Methanosarcina acetivorans</name>
    <dbReference type="NCBI Taxonomy" id="2214"/>
    <lineage>
        <taxon>Archaea</taxon>
        <taxon>Methanobacteriati</taxon>
        <taxon>Methanobacteriota</taxon>
        <taxon>Stenosarchaea group</taxon>
        <taxon>Methanomicrobia</taxon>
        <taxon>Methanosarcinales</taxon>
        <taxon>Methanosarcinaceae</taxon>
        <taxon>Methanosarcina</taxon>
    </lineage>
</organism>
<keyword evidence="7 10" id="KW-0460">Magnesium</keyword>
<keyword evidence="9" id="KW-0456">Lyase</keyword>
<dbReference type="InterPro" id="IPR029035">
    <property type="entry name" value="DHS-like_NAD/FAD-binding_dom"/>
</dbReference>
<evidence type="ECO:0000256" key="6">
    <source>
        <dbReference type="ARBA" id="ARBA00022793"/>
    </source>
</evidence>
<dbReference type="InterPro" id="IPR029061">
    <property type="entry name" value="THDP-binding"/>
</dbReference>
<protein>
    <recommendedName>
        <fullName evidence="4">pyruvate decarboxylase</fullName>
        <ecNumber evidence="4">4.1.1.1</ecNumber>
    </recommendedName>
</protein>
<evidence type="ECO:0000256" key="11">
    <source>
        <dbReference type="RuleBase" id="RU362132"/>
    </source>
</evidence>
<evidence type="ECO:0000256" key="4">
    <source>
        <dbReference type="ARBA" id="ARBA00013202"/>
    </source>
</evidence>
<dbReference type="FunFam" id="3.40.50.970:FF:000024">
    <property type="entry name" value="Pyruvate decarboxylase isozyme"/>
    <property type="match status" value="1"/>
</dbReference>
<comment type="cofactor">
    <cofactor evidence="10">
        <name>Mg(2+)</name>
        <dbReference type="ChEBI" id="CHEBI:18420"/>
    </cofactor>
    <text evidence="10">Binds 1 Mg(2+) per subunit.</text>
</comment>
<evidence type="ECO:0000256" key="2">
    <source>
        <dbReference type="ARBA" id="ARBA00001964"/>
    </source>
</evidence>
<evidence type="ECO:0000256" key="8">
    <source>
        <dbReference type="ARBA" id="ARBA00023052"/>
    </source>
</evidence>
<dbReference type="PANTHER" id="PTHR43452">
    <property type="entry name" value="PYRUVATE DECARBOXYLASE"/>
    <property type="match status" value="1"/>
</dbReference>
<dbReference type="PIRSF" id="PIRSF036565">
    <property type="entry name" value="Pyruvt_ip_decrb"/>
    <property type="match status" value="1"/>
</dbReference>
<feature type="binding site" evidence="10">
    <location>
        <position position="466"/>
    </location>
    <ligand>
        <name>Mg(2+)</name>
        <dbReference type="ChEBI" id="CHEBI:18420"/>
    </ligand>
</feature>
<dbReference type="FunFam" id="3.40.50.970:FF:000019">
    <property type="entry name" value="Pyruvate decarboxylase isozyme"/>
    <property type="match status" value="1"/>
</dbReference>
<dbReference type="FunFam" id="3.40.50.1220:FF:000009">
    <property type="entry name" value="Pyruvate decarboxylase 1"/>
    <property type="match status" value="1"/>
</dbReference>
<dbReference type="RefSeq" id="WP_011020643.1">
    <property type="nucleotide sequence ID" value="NZ_DUJU01000130.1"/>
</dbReference>
<comment type="similarity">
    <text evidence="3 11">Belongs to the TPP enzyme family.</text>
</comment>
<comment type="caution">
    <text evidence="15">The sequence shown here is derived from an EMBL/GenBank/DDBJ whole genome shotgun (WGS) entry which is preliminary data.</text>
</comment>
<feature type="domain" description="Thiamine pyrophosphate enzyme central" evidence="12">
    <location>
        <begin position="204"/>
        <end position="322"/>
    </location>
</feature>
<dbReference type="GO" id="GO:0000949">
    <property type="term" value="P:aromatic amino acid family catabolic process to alcohol via Ehrlich pathway"/>
    <property type="evidence" value="ECO:0007669"/>
    <property type="project" value="TreeGrafter"/>
</dbReference>
<comment type="cofactor">
    <cofactor evidence="2">
        <name>thiamine diphosphate</name>
        <dbReference type="ChEBI" id="CHEBI:58937"/>
    </cofactor>
</comment>
<evidence type="ECO:0000313" key="16">
    <source>
        <dbReference type="Proteomes" id="UP000600774"/>
    </source>
</evidence>
<dbReference type="InterPro" id="IPR047214">
    <property type="entry name" value="TPP_PDC_IPDC"/>
</dbReference>
<dbReference type="Gene3D" id="3.40.50.970">
    <property type="match status" value="2"/>
</dbReference>
<dbReference type="SUPFAM" id="SSF52518">
    <property type="entry name" value="Thiamin diphosphate-binding fold (THDP-binding)"/>
    <property type="match status" value="2"/>
</dbReference>
<accession>A0A832S8V8</accession>
<feature type="domain" description="Thiamine pyrophosphate enzyme N-terminal TPP-binding" evidence="14">
    <location>
        <begin position="4"/>
        <end position="111"/>
    </location>
</feature>
<proteinExistence type="inferred from homology"/>
<feature type="domain" description="Thiamine pyrophosphate enzyme TPP-binding" evidence="13">
    <location>
        <begin position="403"/>
        <end position="522"/>
    </location>
</feature>
<dbReference type="GeneID" id="1472486"/>
<dbReference type="InterPro" id="IPR011766">
    <property type="entry name" value="TPP_enzyme_TPP-bd"/>
</dbReference>
<keyword evidence="8 11" id="KW-0786">Thiamine pyrophosphate</keyword>
<gene>
    <name evidence="15" type="ORF">HA338_11275</name>
</gene>
<dbReference type="Pfam" id="PF02775">
    <property type="entry name" value="TPP_enzyme_C"/>
    <property type="match status" value="1"/>
</dbReference>
<feature type="binding site" evidence="10">
    <location>
        <position position="468"/>
    </location>
    <ligand>
        <name>Mg(2+)</name>
        <dbReference type="ChEBI" id="CHEBI:18420"/>
    </ligand>
</feature>
<dbReference type="GO" id="GO:0000287">
    <property type="term" value="F:magnesium ion binding"/>
    <property type="evidence" value="ECO:0007669"/>
    <property type="project" value="InterPro"/>
</dbReference>
<evidence type="ECO:0000259" key="12">
    <source>
        <dbReference type="Pfam" id="PF00205"/>
    </source>
</evidence>
<dbReference type="OMA" id="IHGPEQR"/>
<dbReference type="CDD" id="cd07038">
    <property type="entry name" value="TPP_PYR_PDC_IPDC_like"/>
    <property type="match status" value="1"/>
</dbReference>
<dbReference type="Pfam" id="PF02776">
    <property type="entry name" value="TPP_enzyme_N"/>
    <property type="match status" value="1"/>
</dbReference>
<dbReference type="Proteomes" id="UP000600774">
    <property type="component" value="Unassembled WGS sequence"/>
</dbReference>
<dbReference type="GO" id="GO:0005829">
    <property type="term" value="C:cytosol"/>
    <property type="evidence" value="ECO:0007669"/>
    <property type="project" value="TreeGrafter"/>
</dbReference>
<dbReference type="InterPro" id="IPR012110">
    <property type="entry name" value="PDC/IPDC-like"/>
</dbReference>
<reference evidence="15" key="1">
    <citation type="journal article" date="2020" name="bioRxiv">
        <title>A rank-normalized archaeal taxonomy based on genome phylogeny resolves widespread incomplete and uneven classifications.</title>
        <authorList>
            <person name="Rinke C."/>
            <person name="Chuvochina M."/>
            <person name="Mussig A.J."/>
            <person name="Chaumeil P.-A."/>
            <person name="Waite D.W."/>
            <person name="Whitman W.B."/>
            <person name="Parks D.H."/>
            <person name="Hugenholtz P."/>
        </authorList>
    </citation>
    <scope>NUCLEOTIDE SEQUENCE</scope>
    <source>
        <strain evidence="15">UBA8876</strain>
    </source>
</reference>
<evidence type="ECO:0000259" key="14">
    <source>
        <dbReference type="Pfam" id="PF02776"/>
    </source>
</evidence>
<evidence type="ECO:0000256" key="1">
    <source>
        <dbReference type="ARBA" id="ARBA00001041"/>
    </source>
</evidence>